<reference evidence="1 2" key="1">
    <citation type="journal article" date="2020" name="bioRxiv">
        <title>Whole genome comparisons of ergot fungi reveals the divergence and evolution of species within the genus Claviceps are the result of varying mechanisms driving genome evolution and host range expansion.</title>
        <authorList>
            <person name="Wyka S.A."/>
            <person name="Mondo S.J."/>
            <person name="Liu M."/>
            <person name="Dettman J."/>
            <person name="Nalam V."/>
            <person name="Broders K.D."/>
        </authorList>
    </citation>
    <scope>NUCLEOTIDE SEQUENCE [LARGE SCALE GENOMIC DNA]</scope>
    <source>
        <strain evidence="1 2">Clav52</strain>
    </source>
</reference>
<proteinExistence type="predicted"/>
<evidence type="ECO:0000313" key="2">
    <source>
        <dbReference type="Proteomes" id="UP000707071"/>
    </source>
</evidence>
<protein>
    <submittedName>
        <fullName evidence="1">Uncharacterized protein</fullName>
    </submittedName>
</protein>
<comment type="caution">
    <text evidence="1">The sequence shown here is derived from an EMBL/GenBank/DDBJ whole genome shotgun (WGS) entry which is preliminary data.</text>
</comment>
<accession>A0A9P7U6P9</accession>
<name>A0A9P7U6P9_9HYPO</name>
<organism evidence="1 2">
    <name type="scientific">Claviceps aff. purpurea</name>
    <dbReference type="NCBI Taxonomy" id="1967640"/>
    <lineage>
        <taxon>Eukaryota</taxon>
        <taxon>Fungi</taxon>
        <taxon>Dikarya</taxon>
        <taxon>Ascomycota</taxon>
        <taxon>Pezizomycotina</taxon>
        <taxon>Sordariomycetes</taxon>
        <taxon>Hypocreomycetidae</taxon>
        <taxon>Hypocreales</taxon>
        <taxon>Clavicipitaceae</taxon>
        <taxon>Claviceps</taxon>
    </lineage>
</organism>
<gene>
    <name evidence="1" type="ORF">E4U09_001273</name>
</gene>
<sequence>MSVGRCDLSPGIQDDAPFCTRWLCGRPTRSSPSSKLAAGSGGFRRVKACKSVNLQGYRPTTDQPPAPIVQGVITRRPGSSFLLVRSPPSPNFPASPPPVLFSMLAIAFSPSPLPLAIVHSHELLHADLAADTRLVSSARR</sequence>
<evidence type="ECO:0000313" key="1">
    <source>
        <dbReference type="EMBL" id="KAG6297656.1"/>
    </source>
</evidence>
<keyword evidence="2" id="KW-1185">Reference proteome</keyword>
<dbReference type="AlphaFoldDB" id="A0A9P7U6P9"/>
<dbReference type="EMBL" id="SRRH01000146">
    <property type="protein sequence ID" value="KAG6297656.1"/>
    <property type="molecule type" value="Genomic_DNA"/>
</dbReference>
<dbReference type="Proteomes" id="UP000707071">
    <property type="component" value="Unassembled WGS sequence"/>
</dbReference>